<organism evidence="1 2">
    <name type="scientific">Stigmatella ashevillensis</name>
    <dbReference type="NCBI Taxonomy" id="2995309"/>
    <lineage>
        <taxon>Bacteria</taxon>
        <taxon>Pseudomonadati</taxon>
        <taxon>Myxococcota</taxon>
        <taxon>Myxococcia</taxon>
        <taxon>Myxococcales</taxon>
        <taxon>Cystobacterineae</taxon>
        <taxon>Archangiaceae</taxon>
        <taxon>Stigmatella</taxon>
    </lineage>
</organism>
<name>A0ABT5D2S1_9BACT</name>
<gene>
    <name evidence="1" type="ORF">POL68_03000</name>
</gene>
<proteinExistence type="predicted"/>
<protein>
    <submittedName>
        <fullName evidence="1">Uncharacterized protein</fullName>
    </submittedName>
</protein>
<dbReference type="EMBL" id="JAQNDM010000001">
    <property type="protein sequence ID" value="MDC0707428.1"/>
    <property type="molecule type" value="Genomic_DNA"/>
</dbReference>
<evidence type="ECO:0000313" key="2">
    <source>
        <dbReference type="Proteomes" id="UP001221838"/>
    </source>
</evidence>
<accession>A0ABT5D2S1</accession>
<sequence>MSTKTLAVNVDPVTTKLANEAHPLFIDLGKKKAKAVKRLRKGKGRLLEDVRETLQDLQTAGRVAANAQPVIVIVRVKPKKRKSRSSLGGLF</sequence>
<keyword evidence="2" id="KW-1185">Reference proteome</keyword>
<dbReference type="InterPro" id="IPR045680">
    <property type="entry name" value="DUF6200"/>
</dbReference>
<dbReference type="RefSeq" id="WP_272134648.1">
    <property type="nucleotide sequence ID" value="NZ_JAQNDM010000001.1"/>
</dbReference>
<dbReference type="Pfam" id="PF19702">
    <property type="entry name" value="DUF6200"/>
    <property type="match status" value="1"/>
</dbReference>
<dbReference type="Proteomes" id="UP001221838">
    <property type="component" value="Unassembled WGS sequence"/>
</dbReference>
<comment type="caution">
    <text evidence="1">The sequence shown here is derived from an EMBL/GenBank/DDBJ whole genome shotgun (WGS) entry which is preliminary data.</text>
</comment>
<evidence type="ECO:0000313" key="1">
    <source>
        <dbReference type="EMBL" id="MDC0707428.1"/>
    </source>
</evidence>
<reference evidence="1 2" key="1">
    <citation type="submission" date="2022-11" db="EMBL/GenBank/DDBJ databases">
        <title>Minimal conservation of predation-associated metabolite biosynthetic gene clusters underscores biosynthetic potential of Myxococcota including descriptions for ten novel species: Archangium lansinium sp. nov., Myxococcus landrumus sp. nov., Nannocystis bai.</title>
        <authorList>
            <person name="Ahearne A."/>
            <person name="Stevens C."/>
            <person name="Dowd S."/>
        </authorList>
    </citation>
    <scope>NUCLEOTIDE SEQUENCE [LARGE SCALE GENOMIC DNA]</scope>
    <source>
        <strain evidence="1 2">NCWAL01</strain>
    </source>
</reference>